<dbReference type="InterPro" id="IPR014710">
    <property type="entry name" value="RmlC-like_jellyroll"/>
</dbReference>
<evidence type="ECO:0000256" key="4">
    <source>
        <dbReference type="ARBA" id="ARBA00022692"/>
    </source>
</evidence>
<feature type="transmembrane region" description="Helical" evidence="11">
    <location>
        <begin position="365"/>
        <end position="390"/>
    </location>
</feature>
<comment type="caution">
    <text evidence="13">The sequence shown here is derived from an EMBL/GenBank/DDBJ whole genome shotgun (WGS) entry which is preliminary data.</text>
</comment>
<evidence type="ECO:0000256" key="1">
    <source>
        <dbReference type="ARBA" id="ARBA00004141"/>
    </source>
</evidence>
<feature type="region of interest" description="Disordered" evidence="10">
    <location>
        <begin position="761"/>
        <end position="784"/>
    </location>
</feature>
<feature type="transmembrane region" description="Helical" evidence="11">
    <location>
        <begin position="327"/>
        <end position="345"/>
    </location>
</feature>
<feature type="region of interest" description="Disordered" evidence="10">
    <location>
        <begin position="1"/>
        <end position="25"/>
    </location>
</feature>
<evidence type="ECO:0000313" key="14">
    <source>
        <dbReference type="Proteomes" id="UP001162972"/>
    </source>
</evidence>
<comment type="similarity">
    <text evidence="2">Belongs to the cyclic nucleotide-gated cation channel (TC 1.A.1.5) family.</text>
</comment>
<feature type="transmembrane region" description="Helical" evidence="11">
    <location>
        <begin position="298"/>
        <end position="320"/>
    </location>
</feature>
<dbReference type="GO" id="GO:0005216">
    <property type="term" value="F:monoatomic ion channel activity"/>
    <property type="evidence" value="ECO:0007669"/>
    <property type="project" value="InterPro"/>
</dbReference>
<dbReference type="PROSITE" id="PS50042">
    <property type="entry name" value="CNMP_BINDING_3"/>
    <property type="match status" value="1"/>
</dbReference>
<dbReference type="InterPro" id="IPR005821">
    <property type="entry name" value="Ion_trans_dom"/>
</dbReference>
<dbReference type="AlphaFoldDB" id="A0AAD6JVW9"/>
<evidence type="ECO:0000313" key="13">
    <source>
        <dbReference type="EMBL" id="KAJ6411184.1"/>
    </source>
</evidence>
<dbReference type="PANTHER" id="PTHR45651:SF11">
    <property type="entry name" value="CYCLIC NUCLEOTIDE-GATED ION CHANNEL 20, CHLOROPLASTIC-RELATED"/>
    <property type="match status" value="1"/>
</dbReference>
<dbReference type="Gene3D" id="1.10.287.70">
    <property type="match status" value="1"/>
</dbReference>
<dbReference type="SUPFAM" id="SSF51206">
    <property type="entry name" value="cAMP-binding domain-like"/>
    <property type="match status" value="1"/>
</dbReference>
<feature type="compositionally biased region" description="Basic and acidic residues" evidence="10">
    <location>
        <begin position="15"/>
        <end position="25"/>
    </location>
</feature>
<evidence type="ECO:0000256" key="6">
    <source>
        <dbReference type="ARBA" id="ARBA00023065"/>
    </source>
</evidence>
<keyword evidence="8" id="KW-1071">Ligand-gated ion channel</keyword>
<dbReference type="InterPro" id="IPR018490">
    <property type="entry name" value="cNMP-bd_dom_sf"/>
</dbReference>
<feature type="domain" description="Cyclic nucleotide-binding" evidence="12">
    <location>
        <begin position="602"/>
        <end position="670"/>
    </location>
</feature>
<proteinExistence type="inferred from homology"/>
<evidence type="ECO:0000256" key="5">
    <source>
        <dbReference type="ARBA" id="ARBA00022989"/>
    </source>
</evidence>
<feature type="transmembrane region" description="Helical" evidence="11">
    <location>
        <begin position="243"/>
        <end position="265"/>
    </location>
</feature>
<evidence type="ECO:0000256" key="2">
    <source>
        <dbReference type="ARBA" id="ARBA00010486"/>
    </source>
</evidence>
<name>A0AAD6JVW9_9ROSI</name>
<dbReference type="CDD" id="cd00038">
    <property type="entry name" value="CAP_ED"/>
    <property type="match status" value="1"/>
</dbReference>
<feature type="transmembrane region" description="Helical" evidence="11">
    <location>
        <begin position="494"/>
        <end position="517"/>
    </location>
</feature>
<evidence type="ECO:0000256" key="9">
    <source>
        <dbReference type="ARBA" id="ARBA00023303"/>
    </source>
</evidence>
<keyword evidence="6" id="KW-0406">Ion transport</keyword>
<keyword evidence="7 11" id="KW-0472">Membrane</keyword>
<dbReference type="SUPFAM" id="SSF81324">
    <property type="entry name" value="Voltage-gated potassium channels"/>
    <property type="match status" value="1"/>
</dbReference>
<evidence type="ECO:0000259" key="12">
    <source>
        <dbReference type="PROSITE" id="PS50042"/>
    </source>
</evidence>
<keyword evidence="5 11" id="KW-1133">Transmembrane helix</keyword>
<dbReference type="Proteomes" id="UP001162972">
    <property type="component" value="Chromosome 15Z"/>
</dbReference>
<evidence type="ECO:0000256" key="7">
    <source>
        <dbReference type="ARBA" id="ARBA00023136"/>
    </source>
</evidence>
<evidence type="ECO:0000256" key="10">
    <source>
        <dbReference type="SAM" id="MobiDB-lite"/>
    </source>
</evidence>
<gene>
    <name evidence="13" type="ORF">OIU84_007861</name>
</gene>
<keyword evidence="14" id="KW-1185">Reference proteome</keyword>
<dbReference type="GO" id="GO:0016020">
    <property type="term" value="C:membrane"/>
    <property type="evidence" value="ECO:0007669"/>
    <property type="project" value="UniProtKB-SubCell"/>
</dbReference>
<comment type="subcellular location">
    <subcellularLocation>
        <location evidence="1">Membrane</location>
        <topology evidence="1">Multi-pass membrane protein</topology>
    </subcellularLocation>
</comment>
<dbReference type="Gene3D" id="1.10.287.630">
    <property type="entry name" value="Helix hairpin bin"/>
    <property type="match status" value="1"/>
</dbReference>
<dbReference type="Pfam" id="PF00520">
    <property type="entry name" value="Ion_trans"/>
    <property type="match status" value="1"/>
</dbReference>
<accession>A0AAD6JVW9</accession>
<dbReference type="Gene3D" id="2.60.120.10">
    <property type="entry name" value="Jelly Rolls"/>
    <property type="match status" value="1"/>
</dbReference>
<protein>
    <recommendedName>
        <fullName evidence="12">Cyclic nucleotide-binding domain-containing protein</fullName>
    </recommendedName>
</protein>
<dbReference type="PANTHER" id="PTHR45651">
    <property type="entry name" value="CYCLIC NUCLEOTIDE-GATED ION CHANNEL 15-RELATED-RELATED"/>
    <property type="match status" value="1"/>
</dbReference>
<evidence type="ECO:0000256" key="8">
    <source>
        <dbReference type="ARBA" id="ARBA00023286"/>
    </source>
</evidence>
<keyword evidence="4 11" id="KW-0812">Transmembrane</keyword>
<dbReference type="SMART" id="SM00100">
    <property type="entry name" value="cNMP"/>
    <property type="match status" value="1"/>
</dbReference>
<keyword evidence="9" id="KW-0407">Ion channel</keyword>
<feature type="compositionally biased region" description="Polar residues" evidence="10">
    <location>
        <begin position="767"/>
        <end position="784"/>
    </location>
</feature>
<dbReference type="InterPro" id="IPR000595">
    <property type="entry name" value="cNMP-bd_dom"/>
</dbReference>
<keyword evidence="3" id="KW-0813">Transport</keyword>
<evidence type="ECO:0000256" key="3">
    <source>
        <dbReference type="ARBA" id="ARBA00022448"/>
    </source>
</evidence>
<evidence type="ECO:0000256" key="11">
    <source>
        <dbReference type="SAM" id="Phobius"/>
    </source>
</evidence>
<reference evidence="13 14" key="1">
    <citation type="journal article" date="2023" name="Int. J. Mol. Sci.">
        <title>De Novo Assembly and Annotation of 11 Diverse Shrub Willow (Salix) Genomes Reveals Novel Gene Organization in Sex-Linked Regions.</title>
        <authorList>
            <person name="Hyden B."/>
            <person name="Feng K."/>
            <person name="Yates T.B."/>
            <person name="Jawdy S."/>
            <person name="Cereghino C."/>
            <person name="Smart L.B."/>
            <person name="Muchero W."/>
        </authorList>
    </citation>
    <scope>NUCLEOTIDE SEQUENCE [LARGE SCALE GENOMIC DNA]</scope>
    <source>
        <tissue evidence="13">Shoot tip</tissue>
    </source>
</reference>
<sequence>MAVHDKDNIPMLSDTHPKPEDEIVDSRFRPFLSRTQSASTSAHSDSMESYGYGTNLVGFTGPLRSARKAPLVQMSGPLYVTSNTGNLFLANHGVTASIKVESKPEKHPSFNGMDQHDWDDKYTATNVHLMRSGQLGMCSDPYCTTCPLYYHSTASQQRHAKAYSIFDSKFHNVLYGDAKGWAQRFNNSINSYIPGVMNPHAKVVQDWNKFFVISCLGAIFVDPLFFILLSVKQEEKCIVINWGMAKAIVFLRCLIDAIFLLNILLQFRLAYVAPESRVVGAGELVDHPKKIAKHYLRGFFFIDLFVVLPLPQITLLLLLLKGFHSIGAIYAKNLLQAVILVQYIPRLFRFIPLLIGPNGFIFETALANFFINLFTFVLSGHIIGLCWYLFGLQRLIHCLHHACYNSGYKNDCMKLMDYGGHENSVVRTWSNTSHNSWKENPNASACFTSDGFSYGIYTQAVNLTGENIIIRYTYSLAWGIQQISTLAGNQIPSYFIWEILFTMAVIGIGLLLFAFLIGNMQNFLQALGRRRSEMSLRRRDVDQWMRHRRLPVELRRRVIEAERYHWAATRGVNEEMLLENLPEDLQRDIRRHLFKFVKKVWIFHLMDEHILDAVCEKLKQKIYIMGSEVLYAGGLVEKMVFIVRGKLESIGHDGTVEALSEGNVCGEELLTWFLEHSSVSKDGRKIKISGQRLISNRTVKCLTNVEAFSLSAADLEHVTSLFARNLRNPLVQGAIRYQSPYWRAIAATRIQVAWRYRQKRLKHGKNSRSNNFAPQSSNSSFMRA</sequence>
<organism evidence="13 14">
    <name type="scientific">Salix udensis</name>
    <dbReference type="NCBI Taxonomy" id="889485"/>
    <lineage>
        <taxon>Eukaryota</taxon>
        <taxon>Viridiplantae</taxon>
        <taxon>Streptophyta</taxon>
        <taxon>Embryophyta</taxon>
        <taxon>Tracheophyta</taxon>
        <taxon>Spermatophyta</taxon>
        <taxon>Magnoliopsida</taxon>
        <taxon>eudicotyledons</taxon>
        <taxon>Gunneridae</taxon>
        <taxon>Pentapetalae</taxon>
        <taxon>rosids</taxon>
        <taxon>fabids</taxon>
        <taxon>Malpighiales</taxon>
        <taxon>Salicaceae</taxon>
        <taxon>Saliceae</taxon>
        <taxon>Salix</taxon>
    </lineage>
</organism>
<feature type="transmembrane region" description="Helical" evidence="11">
    <location>
        <begin position="210"/>
        <end position="231"/>
    </location>
</feature>
<dbReference type="EMBL" id="JAPFFJ010000014">
    <property type="protein sequence ID" value="KAJ6411184.1"/>
    <property type="molecule type" value="Genomic_DNA"/>
</dbReference>